<dbReference type="AlphaFoldDB" id="A0A0A9H700"/>
<reference evidence="1" key="2">
    <citation type="journal article" date="2015" name="Data Brief">
        <title>Shoot transcriptome of the giant reed, Arundo donax.</title>
        <authorList>
            <person name="Barrero R.A."/>
            <person name="Guerrero F.D."/>
            <person name="Moolhuijzen P."/>
            <person name="Goolsby J.A."/>
            <person name="Tidwell J."/>
            <person name="Bellgard S.E."/>
            <person name="Bellgard M.I."/>
        </authorList>
    </citation>
    <scope>NUCLEOTIDE SEQUENCE</scope>
    <source>
        <tissue evidence="1">Shoot tissue taken approximately 20 cm above the soil surface</tissue>
    </source>
</reference>
<organism evidence="1">
    <name type="scientific">Arundo donax</name>
    <name type="common">Giant reed</name>
    <name type="synonym">Donax arundinaceus</name>
    <dbReference type="NCBI Taxonomy" id="35708"/>
    <lineage>
        <taxon>Eukaryota</taxon>
        <taxon>Viridiplantae</taxon>
        <taxon>Streptophyta</taxon>
        <taxon>Embryophyta</taxon>
        <taxon>Tracheophyta</taxon>
        <taxon>Spermatophyta</taxon>
        <taxon>Magnoliopsida</taxon>
        <taxon>Liliopsida</taxon>
        <taxon>Poales</taxon>
        <taxon>Poaceae</taxon>
        <taxon>PACMAD clade</taxon>
        <taxon>Arundinoideae</taxon>
        <taxon>Arundineae</taxon>
        <taxon>Arundo</taxon>
    </lineage>
</organism>
<proteinExistence type="predicted"/>
<name>A0A0A9H700_ARUDO</name>
<accession>A0A0A9H700</accession>
<reference evidence="1" key="1">
    <citation type="submission" date="2014-09" db="EMBL/GenBank/DDBJ databases">
        <authorList>
            <person name="Magalhaes I.L.F."/>
            <person name="Oliveira U."/>
            <person name="Santos F.R."/>
            <person name="Vidigal T.H.D.A."/>
            <person name="Brescovit A.D."/>
            <person name="Santos A.J."/>
        </authorList>
    </citation>
    <scope>NUCLEOTIDE SEQUENCE</scope>
    <source>
        <tissue evidence="1">Shoot tissue taken approximately 20 cm above the soil surface</tissue>
    </source>
</reference>
<evidence type="ECO:0000313" key="1">
    <source>
        <dbReference type="EMBL" id="JAE28658.1"/>
    </source>
</evidence>
<sequence length="42" mass="5337">MPSKQRRLWRLLDSSRRMANLMTLYYYQKEKLYTWGLQRKNL</sequence>
<protein>
    <submittedName>
        <fullName evidence="1">Uncharacterized protein</fullName>
    </submittedName>
</protein>
<dbReference type="EMBL" id="GBRH01169238">
    <property type="protein sequence ID" value="JAE28658.1"/>
    <property type="molecule type" value="Transcribed_RNA"/>
</dbReference>